<name>A0A9P5D4X0_9HYPO</name>
<reference evidence="1" key="1">
    <citation type="submission" date="2020-03" db="EMBL/GenBank/DDBJ databases">
        <title>Site-based positive gene gene selection in Geosmithia morbida across the United States reveals a broad range of putative effectors and factors for local host and environmental adapation.</title>
        <authorList>
            <person name="Onufrak A."/>
            <person name="Murdoch R.W."/>
            <person name="Gazis R."/>
            <person name="Huff M."/>
            <person name="Staton M."/>
            <person name="Klingeman W."/>
            <person name="Hadziabdic D."/>
        </authorList>
    </citation>
    <scope>NUCLEOTIDE SEQUENCE</scope>
    <source>
        <strain evidence="1">1262</strain>
    </source>
</reference>
<sequence length="33" mass="3610">MYLMYLVGPLQHVTAQHGPVSPTSCVDLDPENP</sequence>
<gene>
    <name evidence="1" type="ORF">GMORB2_5692</name>
</gene>
<dbReference type="AlphaFoldDB" id="A0A9P5D4X0"/>
<protein>
    <submittedName>
        <fullName evidence="1">Uncharacterized protein</fullName>
    </submittedName>
</protein>
<proteinExistence type="predicted"/>
<evidence type="ECO:0000313" key="1">
    <source>
        <dbReference type="EMBL" id="KAF4123976.1"/>
    </source>
</evidence>
<dbReference type="Proteomes" id="UP000749293">
    <property type="component" value="Unassembled WGS sequence"/>
</dbReference>
<dbReference type="GeneID" id="55971917"/>
<keyword evidence="2" id="KW-1185">Reference proteome</keyword>
<evidence type="ECO:0000313" key="2">
    <source>
        <dbReference type="Proteomes" id="UP000749293"/>
    </source>
</evidence>
<dbReference type="EMBL" id="JAANYQ010000005">
    <property type="protein sequence ID" value="KAF4123976.1"/>
    <property type="molecule type" value="Genomic_DNA"/>
</dbReference>
<accession>A0A9P5D4X0</accession>
<comment type="caution">
    <text evidence="1">The sequence shown here is derived from an EMBL/GenBank/DDBJ whole genome shotgun (WGS) entry which is preliminary data.</text>
</comment>
<dbReference type="RefSeq" id="XP_035322628.1">
    <property type="nucleotide sequence ID" value="XM_035467662.1"/>
</dbReference>
<organism evidence="1 2">
    <name type="scientific">Geosmithia morbida</name>
    <dbReference type="NCBI Taxonomy" id="1094350"/>
    <lineage>
        <taxon>Eukaryota</taxon>
        <taxon>Fungi</taxon>
        <taxon>Dikarya</taxon>
        <taxon>Ascomycota</taxon>
        <taxon>Pezizomycotina</taxon>
        <taxon>Sordariomycetes</taxon>
        <taxon>Hypocreomycetidae</taxon>
        <taxon>Hypocreales</taxon>
        <taxon>Bionectriaceae</taxon>
        <taxon>Geosmithia</taxon>
    </lineage>
</organism>